<feature type="compositionally biased region" description="Basic and acidic residues" evidence="1">
    <location>
        <begin position="1"/>
        <end position="10"/>
    </location>
</feature>
<dbReference type="EMBL" id="JAPKNB010000001">
    <property type="protein sequence ID" value="MCX5563753.1"/>
    <property type="molecule type" value="Genomic_DNA"/>
</dbReference>
<dbReference type="RefSeq" id="WP_026485302.1">
    <property type="nucleotide sequence ID" value="NZ_JAPKNB010000001.1"/>
</dbReference>
<sequence>MTTHDDDRFRPRPAPPKNRGRGQGERFVTAVKRQMSRTGHAVGAHGQGRGAGQFGRGQVAARFASKRPPLSTRRVVIKSRFVRLQSGGAAVASHLRYIERDGVTPDGQPGHAYGPESDHVDTRDFIARSEDDRHQFRFIVSAEDARELGDLKDFTRVFMARMSVDLQTRLDWVAVDHWDTDNPHTHIVLRGRADNGQDLVIAPDYMGHGMRTRASEIVTEWLGPRTEMEIAQSLRQEVTQQRFTTLDRALLRQAELDHVDVLSLKGDVHYQASQRARLQHLSGLGLATQEDARHWRLSPRLESTLRELGERGDIIRTMHRAMRGEVREMNVLGVSAQPVVGRIAAKGLADELRDVGYLVVDGTDGRAHYVRLPGQSELADWSVGGIVSVKPQVDSAADRNILAHTRDGLYRAAEHLKSLGETERSQDMVQGHTRRLEALRRAGIVERLTDGVWKIPGDLIERGRRFDKSRSGGVSVTLRSHLPIADQTHAAGATWLDEQLIAGGKDLSPTGFGAKARAAIEKRLGHLEEQGLAQRRGQRVVLARNLLRTLRARELAVVGQRLQAETGLAYQPVGDDGRVSGIYRRSVMLASGRYAMLENGHHFTLVPWRPVIEPKLGQRLGIRMNQGIISWDISNLRTPSIG</sequence>
<dbReference type="AlphaFoldDB" id="A0AAW5VIC5"/>
<feature type="region of interest" description="Disordered" evidence="1">
    <location>
        <begin position="1"/>
        <end position="25"/>
    </location>
</feature>
<protein>
    <submittedName>
        <fullName evidence="2">Relaxase/mobilization nuclease and DUF3363 domain-containing protein</fullName>
    </submittedName>
</protein>
<gene>
    <name evidence="2" type="ORF">OSH02_00065</name>
</gene>
<dbReference type="Pfam" id="PF11843">
    <property type="entry name" value="DUF3363"/>
    <property type="match status" value="1"/>
</dbReference>
<accession>A0AAW5VIC5</accession>
<reference evidence="2" key="1">
    <citation type="submission" date="2022-11" db="EMBL/GenBank/DDBJ databases">
        <title>Biodiversity and phylogenetic relationships of bacteria.</title>
        <authorList>
            <person name="Machado R.A.R."/>
            <person name="Bhat A."/>
            <person name="Loulou A."/>
            <person name="Kallel S."/>
        </authorList>
    </citation>
    <scope>NUCLEOTIDE SEQUENCE</scope>
    <source>
        <strain evidence="2">DSM 16503</strain>
    </source>
</reference>
<dbReference type="Proteomes" id="UP001208074">
    <property type="component" value="Unassembled WGS sequence"/>
</dbReference>
<comment type="caution">
    <text evidence="2">The sequence shown here is derived from an EMBL/GenBank/DDBJ whole genome shotgun (WGS) entry which is preliminary data.</text>
</comment>
<proteinExistence type="predicted"/>
<evidence type="ECO:0000256" key="1">
    <source>
        <dbReference type="SAM" id="MobiDB-lite"/>
    </source>
</evidence>
<organism evidence="2 3">
    <name type="scientific">Alcaligenes phenolicus</name>
    <dbReference type="NCBI Taxonomy" id="232846"/>
    <lineage>
        <taxon>Bacteria</taxon>
        <taxon>Pseudomonadati</taxon>
        <taxon>Pseudomonadota</taxon>
        <taxon>Betaproteobacteria</taxon>
        <taxon>Burkholderiales</taxon>
        <taxon>Alcaligenaceae</taxon>
        <taxon>Alcaligenes</taxon>
    </lineage>
</organism>
<dbReference type="InterPro" id="IPR021795">
    <property type="entry name" value="DUF3363"/>
</dbReference>
<name>A0AAW5VIC5_9BURK</name>
<evidence type="ECO:0000313" key="3">
    <source>
        <dbReference type="Proteomes" id="UP001208074"/>
    </source>
</evidence>
<evidence type="ECO:0000313" key="2">
    <source>
        <dbReference type="EMBL" id="MCX5563753.1"/>
    </source>
</evidence>